<feature type="transmembrane region" description="Helical" evidence="1">
    <location>
        <begin position="20"/>
        <end position="43"/>
    </location>
</feature>
<organism evidence="2 3">
    <name type="scientific">Aspergillus sergii</name>
    <dbReference type="NCBI Taxonomy" id="1034303"/>
    <lineage>
        <taxon>Eukaryota</taxon>
        <taxon>Fungi</taxon>
        <taxon>Dikarya</taxon>
        <taxon>Ascomycota</taxon>
        <taxon>Pezizomycotina</taxon>
        <taxon>Eurotiomycetes</taxon>
        <taxon>Eurotiomycetidae</taxon>
        <taxon>Eurotiales</taxon>
        <taxon>Aspergillaceae</taxon>
        <taxon>Aspergillus</taxon>
        <taxon>Aspergillus subgen. Circumdati</taxon>
    </lineage>
</organism>
<dbReference type="EMBL" id="ML741812">
    <property type="protein sequence ID" value="KAE8325011.1"/>
    <property type="molecule type" value="Genomic_DNA"/>
</dbReference>
<protein>
    <submittedName>
        <fullName evidence="2">Uncharacterized protein</fullName>
    </submittedName>
</protein>
<evidence type="ECO:0000313" key="3">
    <source>
        <dbReference type="Proteomes" id="UP000325945"/>
    </source>
</evidence>
<accession>A0A5N6WVS8</accession>
<keyword evidence="1" id="KW-0472">Membrane</keyword>
<sequence>MFSVSACMERSYFLNFQSLFDMTYCTIHTLLLCYIRALGIYVISKKSIFDIARNSIRIDFCFIYVSECEARF</sequence>
<dbReference type="Proteomes" id="UP000325945">
    <property type="component" value="Unassembled WGS sequence"/>
</dbReference>
<reference evidence="3" key="1">
    <citation type="submission" date="2019-04" db="EMBL/GenBank/DDBJ databases">
        <title>Friends and foes A comparative genomics studyof 23 Aspergillus species from section Flavi.</title>
        <authorList>
            <consortium name="DOE Joint Genome Institute"/>
            <person name="Kjaerbolling I."/>
            <person name="Vesth T."/>
            <person name="Frisvad J.C."/>
            <person name="Nybo J.L."/>
            <person name="Theobald S."/>
            <person name="Kildgaard S."/>
            <person name="Isbrandt T."/>
            <person name="Kuo A."/>
            <person name="Sato A."/>
            <person name="Lyhne E.K."/>
            <person name="Kogle M.E."/>
            <person name="Wiebenga A."/>
            <person name="Kun R.S."/>
            <person name="Lubbers R.J."/>
            <person name="Makela M.R."/>
            <person name="Barry K."/>
            <person name="Chovatia M."/>
            <person name="Clum A."/>
            <person name="Daum C."/>
            <person name="Haridas S."/>
            <person name="He G."/>
            <person name="LaButti K."/>
            <person name="Lipzen A."/>
            <person name="Mondo S."/>
            <person name="Riley R."/>
            <person name="Salamov A."/>
            <person name="Simmons B.A."/>
            <person name="Magnuson J.K."/>
            <person name="Henrissat B."/>
            <person name="Mortensen U.H."/>
            <person name="Larsen T.O."/>
            <person name="Devries R.P."/>
            <person name="Grigoriev I.V."/>
            <person name="Machida M."/>
            <person name="Baker S.E."/>
            <person name="Andersen M.R."/>
        </authorList>
    </citation>
    <scope>NUCLEOTIDE SEQUENCE [LARGE SCALE GENOMIC DNA]</scope>
    <source>
        <strain evidence="3">CBS 130017</strain>
    </source>
</reference>
<proteinExistence type="predicted"/>
<keyword evidence="1" id="KW-1133">Transmembrane helix</keyword>
<keyword evidence="1" id="KW-0812">Transmembrane</keyword>
<name>A0A5N6WVS8_9EURO</name>
<gene>
    <name evidence="2" type="ORF">BDV39DRAFT_112710</name>
</gene>
<dbReference type="AlphaFoldDB" id="A0A5N6WVS8"/>
<evidence type="ECO:0000256" key="1">
    <source>
        <dbReference type="SAM" id="Phobius"/>
    </source>
</evidence>
<keyword evidence="3" id="KW-1185">Reference proteome</keyword>
<evidence type="ECO:0000313" key="2">
    <source>
        <dbReference type="EMBL" id="KAE8325011.1"/>
    </source>
</evidence>